<sequence>MHVVILSGSTVGSKTKTAMSVIEAKLRNQYDHLIVDMIDLKDYQLVFSDGRHYLDYDGDTVYVTEKIMQADLIFIGTPIFQASIPGTLKNIFDLLPTHAFKEKVVGLVVTAGSQKHYLVVEQQLKPILSYMKAIVSSQYVFIEERDFHFQTIVNDDVQFRLQALVEDTLLLKDSYNEMRQKLEAKYDF</sequence>
<dbReference type="RefSeq" id="WP_089801335.1">
    <property type="nucleotide sequence ID" value="NZ_BJYE01000007.1"/>
</dbReference>
<dbReference type="Proteomes" id="UP000321400">
    <property type="component" value="Unassembled WGS sequence"/>
</dbReference>
<keyword evidence="1" id="KW-0285">Flavoprotein</keyword>
<gene>
    <name evidence="5" type="ORF">HAL01_07990</name>
</gene>
<evidence type="ECO:0000313" key="6">
    <source>
        <dbReference type="Proteomes" id="UP000321400"/>
    </source>
</evidence>
<accession>A0A511X071</accession>
<reference evidence="5 6" key="1">
    <citation type="submission" date="2019-07" db="EMBL/GenBank/DDBJ databases">
        <title>Whole genome shotgun sequence of Halolactibacillus alkaliphilus NBRC 103919.</title>
        <authorList>
            <person name="Hosoyama A."/>
            <person name="Uohara A."/>
            <person name="Ohji S."/>
            <person name="Ichikawa N."/>
        </authorList>
    </citation>
    <scope>NUCLEOTIDE SEQUENCE [LARGE SCALE GENOMIC DNA]</scope>
    <source>
        <strain evidence="5 6">NBRC 103919</strain>
    </source>
</reference>
<dbReference type="OrthoDB" id="1643408at2"/>
<dbReference type="EMBL" id="BJYE01000007">
    <property type="protein sequence ID" value="GEN56335.1"/>
    <property type="molecule type" value="Genomic_DNA"/>
</dbReference>
<protein>
    <submittedName>
        <fullName evidence="5">FMN reductase</fullName>
    </submittedName>
</protein>
<evidence type="ECO:0000259" key="4">
    <source>
        <dbReference type="Pfam" id="PF03358"/>
    </source>
</evidence>
<keyword evidence="2" id="KW-0288">FMN</keyword>
<dbReference type="PANTHER" id="PTHR43408:SF2">
    <property type="entry name" value="FMN REDUCTASE (NADPH)"/>
    <property type="match status" value="1"/>
</dbReference>
<evidence type="ECO:0000313" key="5">
    <source>
        <dbReference type="EMBL" id="GEN56335.1"/>
    </source>
</evidence>
<keyword evidence="6" id="KW-1185">Reference proteome</keyword>
<evidence type="ECO:0000256" key="3">
    <source>
        <dbReference type="ARBA" id="ARBA00023002"/>
    </source>
</evidence>
<name>A0A511X071_9BACI</name>
<feature type="domain" description="NADPH-dependent FMN reductase-like" evidence="4">
    <location>
        <begin position="1"/>
        <end position="143"/>
    </location>
</feature>
<dbReference type="Pfam" id="PF03358">
    <property type="entry name" value="FMN_red"/>
    <property type="match status" value="1"/>
</dbReference>
<dbReference type="GO" id="GO:0016491">
    <property type="term" value="F:oxidoreductase activity"/>
    <property type="evidence" value="ECO:0007669"/>
    <property type="project" value="UniProtKB-KW"/>
</dbReference>
<evidence type="ECO:0000256" key="2">
    <source>
        <dbReference type="ARBA" id="ARBA00022643"/>
    </source>
</evidence>
<dbReference type="InterPro" id="IPR051814">
    <property type="entry name" value="NAD(P)H-dep_FMN_reductase"/>
</dbReference>
<dbReference type="SUPFAM" id="SSF52218">
    <property type="entry name" value="Flavoproteins"/>
    <property type="match status" value="1"/>
</dbReference>
<comment type="caution">
    <text evidence="5">The sequence shown here is derived from an EMBL/GenBank/DDBJ whole genome shotgun (WGS) entry which is preliminary data.</text>
</comment>
<dbReference type="InterPro" id="IPR005025">
    <property type="entry name" value="FMN_Rdtase-like_dom"/>
</dbReference>
<keyword evidence="3" id="KW-0560">Oxidoreductase</keyword>
<dbReference type="STRING" id="442899.SAMN05720591_11121"/>
<evidence type="ECO:0000256" key="1">
    <source>
        <dbReference type="ARBA" id="ARBA00022630"/>
    </source>
</evidence>
<proteinExistence type="predicted"/>
<organism evidence="5 6">
    <name type="scientific">Halolactibacillus alkaliphilus</name>
    <dbReference type="NCBI Taxonomy" id="442899"/>
    <lineage>
        <taxon>Bacteria</taxon>
        <taxon>Bacillati</taxon>
        <taxon>Bacillota</taxon>
        <taxon>Bacilli</taxon>
        <taxon>Bacillales</taxon>
        <taxon>Bacillaceae</taxon>
        <taxon>Halolactibacillus</taxon>
    </lineage>
</organism>
<dbReference type="PANTHER" id="PTHR43408">
    <property type="entry name" value="FMN REDUCTASE (NADPH)"/>
    <property type="match status" value="1"/>
</dbReference>
<dbReference type="Gene3D" id="3.40.50.360">
    <property type="match status" value="1"/>
</dbReference>
<dbReference type="AlphaFoldDB" id="A0A511X071"/>
<dbReference type="InterPro" id="IPR029039">
    <property type="entry name" value="Flavoprotein-like_sf"/>
</dbReference>